<reference evidence="1 2" key="1">
    <citation type="submission" date="2013-11" db="EMBL/GenBank/DDBJ databases">
        <title>Opisthorchis viverrini - life in the bile duct.</title>
        <authorList>
            <person name="Young N.D."/>
            <person name="Nagarajan N."/>
            <person name="Lin S.J."/>
            <person name="Korhonen P.K."/>
            <person name="Jex A.R."/>
            <person name="Hall R.S."/>
            <person name="Safavi-Hemami H."/>
            <person name="Kaewkong W."/>
            <person name="Bertrand D."/>
            <person name="Gao S."/>
            <person name="Seet Q."/>
            <person name="Wongkham S."/>
            <person name="Teh B.T."/>
            <person name="Wongkham C."/>
            <person name="Intapan P.M."/>
            <person name="Maleewong W."/>
            <person name="Yang X."/>
            <person name="Hu M."/>
            <person name="Wang Z."/>
            <person name="Hofmann A."/>
            <person name="Sternberg P.W."/>
            <person name="Tan P."/>
            <person name="Wang J."/>
            <person name="Gasser R.B."/>
        </authorList>
    </citation>
    <scope>NUCLEOTIDE SEQUENCE [LARGE SCALE GENOMIC DNA]</scope>
</reference>
<sequence>MDTSEILFYLPPHYAFVRRPPNVAENELRMRSAVKTIQMPSLGNQLRFANYDTTECCITVLSNDPLFRNAILKSSQNYPAVSA</sequence>
<name>A0A075AE06_OPIVI</name>
<dbReference type="KEGG" id="ovi:T265_06338"/>
<keyword evidence="2" id="KW-1185">Reference proteome</keyword>
<dbReference type="EMBL" id="KL596748">
    <property type="protein sequence ID" value="KER26424.1"/>
    <property type="molecule type" value="Genomic_DNA"/>
</dbReference>
<dbReference type="Proteomes" id="UP000054324">
    <property type="component" value="Unassembled WGS sequence"/>
</dbReference>
<evidence type="ECO:0000313" key="1">
    <source>
        <dbReference type="EMBL" id="KER26424.1"/>
    </source>
</evidence>
<dbReference type="RefSeq" id="XP_009169835.1">
    <property type="nucleotide sequence ID" value="XM_009171571.1"/>
</dbReference>
<proteinExistence type="predicted"/>
<dbReference type="CTD" id="20320520"/>
<evidence type="ECO:0000313" key="2">
    <source>
        <dbReference type="Proteomes" id="UP000054324"/>
    </source>
</evidence>
<protein>
    <submittedName>
        <fullName evidence="1">Uncharacterized protein</fullName>
    </submittedName>
</protein>
<gene>
    <name evidence="1" type="ORF">T265_06338</name>
</gene>
<organism evidence="1 2">
    <name type="scientific">Opisthorchis viverrini</name>
    <name type="common">Southeast Asian liver fluke</name>
    <dbReference type="NCBI Taxonomy" id="6198"/>
    <lineage>
        <taxon>Eukaryota</taxon>
        <taxon>Metazoa</taxon>
        <taxon>Spiralia</taxon>
        <taxon>Lophotrochozoa</taxon>
        <taxon>Platyhelminthes</taxon>
        <taxon>Trematoda</taxon>
        <taxon>Digenea</taxon>
        <taxon>Opisthorchiida</taxon>
        <taxon>Opisthorchiata</taxon>
        <taxon>Opisthorchiidae</taxon>
        <taxon>Opisthorchis</taxon>
    </lineage>
</organism>
<dbReference type="AlphaFoldDB" id="A0A075AE06"/>
<accession>A0A075AE06</accession>
<dbReference type="GeneID" id="20320520"/>